<organism evidence="1">
    <name type="scientific">Arion vulgaris</name>
    <dbReference type="NCBI Taxonomy" id="1028688"/>
    <lineage>
        <taxon>Eukaryota</taxon>
        <taxon>Metazoa</taxon>
        <taxon>Spiralia</taxon>
        <taxon>Lophotrochozoa</taxon>
        <taxon>Mollusca</taxon>
        <taxon>Gastropoda</taxon>
        <taxon>Heterobranchia</taxon>
        <taxon>Euthyneura</taxon>
        <taxon>Panpulmonata</taxon>
        <taxon>Eupulmonata</taxon>
        <taxon>Stylommatophora</taxon>
        <taxon>Helicina</taxon>
        <taxon>Arionoidea</taxon>
        <taxon>Arionidae</taxon>
        <taxon>Arion</taxon>
    </lineage>
</organism>
<dbReference type="AlphaFoldDB" id="A0A0B7BX56"/>
<name>A0A0B7BX56_9EUPU</name>
<feature type="non-terminal residue" evidence="1">
    <location>
        <position position="1"/>
    </location>
</feature>
<protein>
    <submittedName>
        <fullName evidence="1">Uncharacterized protein</fullName>
    </submittedName>
</protein>
<proteinExistence type="predicted"/>
<sequence>RLPDISSLVYPNILLRRLSPNSLEYLIFFLSVFKVSDLYRITALTSCFVYQDRERERVSVVLVSYMLDLQIFHTAIYAASY</sequence>
<evidence type="ECO:0000313" key="1">
    <source>
        <dbReference type="EMBL" id="CEK97538.1"/>
    </source>
</evidence>
<reference evidence="1" key="1">
    <citation type="submission" date="2014-12" db="EMBL/GenBank/DDBJ databases">
        <title>Insight into the proteome of Arion vulgaris.</title>
        <authorList>
            <person name="Aradska J."/>
            <person name="Bulat T."/>
            <person name="Smidak R."/>
            <person name="Sarate P."/>
            <person name="Gangsoo J."/>
            <person name="Sialana F."/>
            <person name="Bilban M."/>
            <person name="Lubec G."/>
        </authorList>
    </citation>
    <scope>NUCLEOTIDE SEQUENCE</scope>
    <source>
        <tissue evidence="1">Skin</tissue>
    </source>
</reference>
<gene>
    <name evidence="1" type="primary">ORF216091</name>
</gene>
<dbReference type="EMBL" id="HACG01050673">
    <property type="protein sequence ID" value="CEK97538.1"/>
    <property type="molecule type" value="Transcribed_RNA"/>
</dbReference>
<accession>A0A0B7BX56</accession>